<evidence type="ECO:0000259" key="2">
    <source>
        <dbReference type="Pfam" id="PF12937"/>
    </source>
</evidence>
<dbReference type="GO" id="GO:0005737">
    <property type="term" value="C:cytoplasm"/>
    <property type="evidence" value="ECO:0007669"/>
    <property type="project" value="TreeGrafter"/>
</dbReference>
<dbReference type="HOGENOM" id="CLU_017519_1_0_1"/>
<dbReference type="STRING" id="578458.D8Q1C0"/>
<dbReference type="Gene3D" id="2.130.10.30">
    <property type="entry name" value="Regulator of chromosome condensation 1/beta-lactamase-inhibitor protein II"/>
    <property type="match status" value="2"/>
</dbReference>
<feature type="repeat" description="RCC1" evidence="1">
    <location>
        <begin position="132"/>
        <end position="187"/>
    </location>
</feature>
<dbReference type="InterPro" id="IPR051553">
    <property type="entry name" value="Ran_GTPase-activating"/>
</dbReference>
<dbReference type="Gene3D" id="1.20.1280.50">
    <property type="match status" value="1"/>
</dbReference>
<dbReference type="AlphaFoldDB" id="D8Q1C0"/>
<dbReference type="OMA" id="FPYLDAK"/>
<dbReference type="EMBL" id="GL377305">
    <property type="protein sequence ID" value="EFI97915.1"/>
    <property type="molecule type" value="Genomic_DNA"/>
</dbReference>
<organism evidence="4">
    <name type="scientific">Schizophyllum commune (strain H4-8 / FGSC 9210)</name>
    <name type="common">Split gill fungus</name>
    <dbReference type="NCBI Taxonomy" id="578458"/>
    <lineage>
        <taxon>Eukaryota</taxon>
        <taxon>Fungi</taxon>
        <taxon>Dikarya</taxon>
        <taxon>Basidiomycota</taxon>
        <taxon>Agaricomycotina</taxon>
        <taxon>Agaricomycetes</taxon>
        <taxon>Agaricomycetidae</taxon>
        <taxon>Agaricales</taxon>
        <taxon>Schizophyllaceae</taxon>
        <taxon>Schizophyllum</taxon>
    </lineage>
</organism>
<reference evidence="3 4" key="1">
    <citation type="journal article" date="2010" name="Nat. Biotechnol.">
        <title>Genome sequence of the model mushroom Schizophyllum commune.</title>
        <authorList>
            <person name="Ohm R.A."/>
            <person name="de Jong J.F."/>
            <person name="Lugones L.G."/>
            <person name="Aerts A."/>
            <person name="Kothe E."/>
            <person name="Stajich J.E."/>
            <person name="de Vries R.P."/>
            <person name="Record E."/>
            <person name="Levasseur A."/>
            <person name="Baker S.E."/>
            <person name="Bartholomew K.A."/>
            <person name="Coutinho P.M."/>
            <person name="Erdmann S."/>
            <person name="Fowler T.J."/>
            <person name="Gathman A.C."/>
            <person name="Lombard V."/>
            <person name="Henrissat B."/>
            <person name="Knabe N."/>
            <person name="Kuees U."/>
            <person name="Lilly W.W."/>
            <person name="Lindquist E."/>
            <person name="Lucas S."/>
            <person name="Magnuson J.K."/>
            <person name="Piumi F."/>
            <person name="Raudaskoski M."/>
            <person name="Salamov A."/>
            <person name="Schmutz J."/>
            <person name="Schwarze F.W.M.R."/>
            <person name="vanKuyk P.A."/>
            <person name="Horton J.S."/>
            <person name="Grigoriev I.V."/>
            <person name="Woesten H.A.B."/>
        </authorList>
    </citation>
    <scope>NUCLEOTIDE SEQUENCE [LARGE SCALE GENOMIC DNA]</scope>
    <source>
        <strain evidence="4">H4-8 / FGSC 9210</strain>
    </source>
</reference>
<evidence type="ECO:0000256" key="1">
    <source>
        <dbReference type="PROSITE-ProRule" id="PRU00235"/>
    </source>
</evidence>
<dbReference type="PANTHER" id="PTHR45982:SF3">
    <property type="entry name" value="F-BOX PROTEIN POF9"/>
    <property type="match status" value="1"/>
</dbReference>
<dbReference type="KEGG" id="scm:SCHCO_02496829"/>
<dbReference type="VEuPathDB" id="FungiDB:SCHCODRAFT_02496829"/>
<feature type="repeat" description="RCC1" evidence="1">
    <location>
        <begin position="76"/>
        <end position="131"/>
    </location>
</feature>
<evidence type="ECO:0000313" key="3">
    <source>
        <dbReference type="EMBL" id="EFI97915.1"/>
    </source>
</evidence>
<evidence type="ECO:0000313" key="4">
    <source>
        <dbReference type="Proteomes" id="UP000007431"/>
    </source>
</evidence>
<dbReference type="RefSeq" id="XP_003032818.1">
    <property type="nucleotide sequence ID" value="XM_003032772.1"/>
</dbReference>
<dbReference type="Proteomes" id="UP000007431">
    <property type="component" value="Unassembled WGS sequence"/>
</dbReference>
<dbReference type="PRINTS" id="PR00633">
    <property type="entry name" value="RCCNDNSATION"/>
</dbReference>
<proteinExistence type="predicted"/>
<protein>
    <recommendedName>
        <fullName evidence="2">F-box domain-containing protein</fullName>
    </recommendedName>
</protein>
<dbReference type="SUPFAM" id="SSF50985">
    <property type="entry name" value="RCC1/BLIP-II"/>
    <property type="match status" value="1"/>
</dbReference>
<gene>
    <name evidence="3" type="ORF">SCHCODRAFT_54292</name>
</gene>
<dbReference type="InterPro" id="IPR000408">
    <property type="entry name" value="Reg_chr_condens"/>
</dbReference>
<sequence>MTGITDLPIEIFTDYILSFLPVSDILDLAQTCRFFALICADDTFWKIRVKEDFNFTGAGTARTSGWKFIYRGLYNPRVYVWGEKSCGRLGLPKFPKVVVGHVPFPTPLRIPGARIVHLEAGGMSFHAIDSEGTLYVWGALDGSTGTLRSDGFSEPGKRAETPLRLRLPAATRTISCGRLHSSTLDANGHIWTFLSWGRPFRLTSPLLDPAHTVAVQVECGWHFSSILTKTGDVFVWFTNDGDMKTRITDKMREMDSDGDKKAHPKEDGYIPCVTWDVDLDPIRLPPLPALPDLPDTGDNLDEATKLIQIAGMDCHLVGVTNKGHVLKFGSLSGEAHVAQGRWEYLPKFSELSQIRDHPTFSGPSATVKAPDTLKITHVSAHFLNFIAYSTGGSSVVLIGDTDTTAELEPQIMPELQHRAVISVVLGDYHKGALTADGKLLTWGAYSKGALGLGDPGKLPAGAPGGFADDRTRGVAIDRGRGEPPAVEVPTEVRFDHGLKKPRDRFCFQATAAGWHTGALVIDLTVCSQVIFVRGHFCCETVFAYDILLITSFTARSILCRG</sequence>
<feature type="repeat" description="RCC1" evidence="1">
    <location>
        <begin position="385"/>
        <end position="436"/>
    </location>
</feature>
<dbReference type="SUPFAM" id="SSF81383">
    <property type="entry name" value="F-box domain"/>
    <property type="match status" value="1"/>
</dbReference>
<keyword evidence="4" id="KW-1185">Reference proteome</keyword>
<dbReference type="GeneID" id="9590855"/>
<accession>D8Q1C0</accession>
<dbReference type="GO" id="GO:0005085">
    <property type="term" value="F:guanyl-nucleotide exchange factor activity"/>
    <property type="evidence" value="ECO:0007669"/>
    <property type="project" value="TreeGrafter"/>
</dbReference>
<dbReference type="InterPro" id="IPR001810">
    <property type="entry name" value="F-box_dom"/>
</dbReference>
<name>D8Q1C0_SCHCM</name>
<dbReference type="Pfam" id="PF12937">
    <property type="entry name" value="F-box-like"/>
    <property type="match status" value="1"/>
</dbReference>
<dbReference type="eggNOG" id="ENOG502QUVE">
    <property type="taxonomic scope" value="Eukaryota"/>
</dbReference>
<dbReference type="InParanoid" id="D8Q1C0"/>
<dbReference type="PANTHER" id="PTHR45982">
    <property type="entry name" value="REGULATOR OF CHROMOSOME CONDENSATION"/>
    <property type="match status" value="1"/>
</dbReference>
<feature type="domain" description="F-box" evidence="2">
    <location>
        <begin position="5"/>
        <end position="46"/>
    </location>
</feature>
<dbReference type="OrthoDB" id="61110at2759"/>
<dbReference type="PROSITE" id="PS50012">
    <property type="entry name" value="RCC1_3"/>
    <property type="match status" value="3"/>
</dbReference>
<dbReference type="InterPro" id="IPR036047">
    <property type="entry name" value="F-box-like_dom_sf"/>
</dbReference>
<dbReference type="InterPro" id="IPR009091">
    <property type="entry name" value="RCC1/BLIP-II"/>
</dbReference>